<evidence type="ECO:0000256" key="1">
    <source>
        <dbReference type="ARBA" id="ARBA00022737"/>
    </source>
</evidence>
<dbReference type="EMBL" id="SZYD01000006">
    <property type="protein sequence ID" value="KAD5961818.1"/>
    <property type="molecule type" value="Genomic_DNA"/>
</dbReference>
<keyword evidence="3" id="KW-0238">DNA-binding</keyword>
<dbReference type="OrthoDB" id="2143914at2759"/>
<dbReference type="InterPro" id="IPR001005">
    <property type="entry name" value="SANT/Myb"/>
</dbReference>
<dbReference type="PANTHER" id="PTHR48000:SF67">
    <property type="entry name" value="MYB-LIKE DNA-BINDING DOMAIN CONTAINING PROTEIN, EXPRESSED"/>
    <property type="match status" value="1"/>
</dbReference>
<accession>A0A5N6P9S6</accession>
<dbReference type="Gene3D" id="1.10.10.60">
    <property type="entry name" value="Homeodomain-like"/>
    <property type="match status" value="1"/>
</dbReference>
<evidence type="ECO:0000256" key="4">
    <source>
        <dbReference type="ARBA" id="ARBA00023163"/>
    </source>
</evidence>
<sequence>MGRAPCCDKANVKKDPWSLEEDEMLKDYIQTHGTGGNWITLPQRADDEDEVICTLFASIGSSYPSSPSSCMYSSTSPTTDAAAHHHHHHHQQHQHHQSVQQSQDHEISYQGVEEISTLIIFGAADQASPSFNSDDYEYGSSTAGDQQAAH</sequence>
<dbReference type="PANTHER" id="PTHR48000">
    <property type="entry name" value="OS09G0431300 PROTEIN"/>
    <property type="match status" value="1"/>
</dbReference>
<dbReference type="InterPro" id="IPR009057">
    <property type="entry name" value="Homeodomain-like_sf"/>
</dbReference>
<feature type="compositionally biased region" description="Low complexity" evidence="5">
    <location>
        <begin position="62"/>
        <end position="79"/>
    </location>
</feature>
<dbReference type="AlphaFoldDB" id="A0A5N6P9S6"/>
<proteinExistence type="predicted"/>
<feature type="compositionally biased region" description="Basic residues" evidence="5">
    <location>
        <begin position="84"/>
        <end position="96"/>
    </location>
</feature>
<gene>
    <name evidence="7" type="ORF">E3N88_13291</name>
</gene>
<organism evidence="7 8">
    <name type="scientific">Mikania micrantha</name>
    <name type="common">bitter vine</name>
    <dbReference type="NCBI Taxonomy" id="192012"/>
    <lineage>
        <taxon>Eukaryota</taxon>
        <taxon>Viridiplantae</taxon>
        <taxon>Streptophyta</taxon>
        <taxon>Embryophyta</taxon>
        <taxon>Tracheophyta</taxon>
        <taxon>Spermatophyta</taxon>
        <taxon>Magnoliopsida</taxon>
        <taxon>eudicotyledons</taxon>
        <taxon>Gunneridae</taxon>
        <taxon>Pentapetalae</taxon>
        <taxon>asterids</taxon>
        <taxon>campanulids</taxon>
        <taxon>Asterales</taxon>
        <taxon>Asteraceae</taxon>
        <taxon>Asteroideae</taxon>
        <taxon>Heliantheae alliance</taxon>
        <taxon>Eupatorieae</taxon>
        <taxon>Mikania</taxon>
    </lineage>
</organism>
<name>A0A5N6P9S6_9ASTR</name>
<keyword evidence="8" id="KW-1185">Reference proteome</keyword>
<feature type="region of interest" description="Disordered" evidence="5">
    <location>
        <begin position="62"/>
        <end position="107"/>
    </location>
</feature>
<keyword evidence="2" id="KW-0805">Transcription regulation</keyword>
<dbReference type="GO" id="GO:0003677">
    <property type="term" value="F:DNA binding"/>
    <property type="evidence" value="ECO:0007669"/>
    <property type="project" value="UniProtKB-KW"/>
</dbReference>
<comment type="caution">
    <text evidence="7">The sequence shown here is derived from an EMBL/GenBank/DDBJ whole genome shotgun (WGS) entry which is preliminary data.</text>
</comment>
<protein>
    <recommendedName>
        <fullName evidence="6">Myb-like domain-containing protein</fullName>
    </recommendedName>
</protein>
<dbReference type="CDD" id="cd00167">
    <property type="entry name" value="SANT"/>
    <property type="match status" value="1"/>
</dbReference>
<dbReference type="PROSITE" id="PS50090">
    <property type="entry name" value="MYB_LIKE"/>
    <property type="match status" value="1"/>
</dbReference>
<evidence type="ECO:0000256" key="2">
    <source>
        <dbReference type="ARBA" id="ARBA00023015"/>
    </source>
</evidence>
<evidence type="ECO:0000313" key="7">
    <source>
        <dbReference type="EMBL" id="KAD5961818.1"/>
    </source>
</evidence>
<evidence type="ECO:0000256" key="3">
    <source>
        <dbReference type="ARBA" id="ARBA00023125"/>
    </source>
</evidence>
<keyword evidence="4" id="KW-0804">Transcription</keyword>
<evidence type="ECO:0000256" key="5">
    <source>
        <dbReference type="SAM" id="MobiDB-lite"/>
    </source>
</evidence>
<dbReference type="Proteomes" id="UP000326396">
    <property type="component" value="Linkage Group LG14"/>
</dbReference>
<reference evidence="7 8" key="1">
    <citation type="submission" date="2019-05" db="EMBL/GenBank/DDBJ databases">
        <title>Mikania micrantha, genome provides insights into the molecular mechanism of rapid growth.</title>
        <authorList>
            <person name="Liu B."/>
        </authorList>
    </citation>
    <scope>NUCLEOTIDE SEQUENCE [LARGE SCALE GENOMIC DNA]</scope>
    <source>
        <strain evidence="7">NLD-2019</strain>
        <tissue evidence="7">Leaf</tissue>
    </source>
</reference>
<feature type="domain" description="Myb-like" evidence="6">
    <location>
        <begin position="9"/>
        <end position="53"/>
    </location>
</feature>
<keyword evidence="1" id="KW-0677">Repeat</keyword>
<evidence type="ECO:0000259" key="6">
    <source>
        <dbReference type="PROSITE" id="PS50090"/>
    </source>
</evidence>
<dbReference type="SUPFAM" id="SSF46689">
    <property type="entry name" value="Homeodomain-like"/>
    <property type="match status" value="1"/>
</dbReference>
<feature type="region of interest" description="Disordered" evidence="5">
    <location>
        <begin position="130"/>
        <end position="150"/>
    </location>
</feature>
<evidence type="ECO:0000313" key="8">
    <source>
        <dbReference type="Proteomes" id="UP000326396"/>
    </source>
</evidence>